<evidence type="ECO:0000256" key="1">
    <source>
        <dbReference type="ARBA" id="ARBA00004214"/>
    </source>
</evidence>
<dbReference type="AlphaFoldDB" id="A0A401SHQ2"/>
<reference evidence="20 21" key="1">
    <citation type="journal article" date="2018" name="Nat. Ecol. Evol.">
        <title>Shark genomes provide insights into elasmobranch evolution and the origin of vertebrates.</title>
        <authorList>
            <person name="Hara Y"/>
            <person name="Yamaguchi K"/>
            <person name="Onimaru K"/>
            <person name="Kadota M"/>
            <person name="Koyanagi M"/>
            <person name="Keeley SD"/>
            <person name="Tatsumi K"/>
            <person name="Tanaka K"/>
            <person name="Motone F"/>
            <person name="Kageyama Y"/>
            <person name="Nozu R"/>
            <person name="Adachi N"/>
            <person name="Nishimura O"/>
            <person name="Nakagawa R"/>
            <person name="Tanegashima C"/>
            <person name="Kiyatake I"/>
            <person name="Matsumoto R"/>
            <person name="Murakumo K"/>
            <person name="Nishida K"/>
            <person name="Terakita A"/>
            <person name="Kuratani S"/>
            <person name="Sato K"/>
            <person name="Hyodo S Kuraku.S."/>
        </authorList>
    </citation>
    <scope>NUCLEOTIDE SEQUENCE [LARGE SCALE GENOMIC DNA]</scope>
</reference>
<evidence type="ECO:0000256" key="2">
    <source>
        <dbReference type="ARBA" id="ARBA00004496"/>
    </source>
</evidence>
<comment type="subcellular location">
    <subcellularLocation>
        <location evidence="2">Cytoplasm</location>
    </subcellularLocation>
    <subcellularLocation>
        <location evidence="3">Lipid droplet</location>
    </subcellularLocation>
    <subcellularLocation>
        <location evidence="1">Midbody</location>
    </subcellularLocation>
</comment>
<keyword evidence="4" id="KW-0813">Transport</keyword>
<evidence type="ECO:0000256" key="7">
    <source>
        <dbReference type="ARBA" id="ARBA00022553"/>
    </source>
</evidence>
<evidence type="ECO:0000256" key="18">
    <source>
        <dbReference type="SAM" id="MobiDB-lite"/>
    </source>
</evidence>
<evidence type="ECO:0000256" key="3">
    <source>
        <dbReference type="ARBA" id="ARBA00004502"/>
    </source>
</evidence>
<protein>
    <recommendedName>
        <fullName evidence="17">Spartin</fullName>
    </recommendedName>
</protein>
<keyword evidence="12" id="KW-0445">Lipid transport</keyword>
<feature type="region of interest" description="Disordered" evidence="18">
    <location>
        <begin position="173"/>
        <end position="193"/>
    </location>
</feature>
<dbReference type="PANTHER" id="PTHR21068">
    <property type="entry name" value="SPARTIN"/>
    <property type="match status" value="1"/>
</dbReference>
<evidence type="ECO:0000256" key="17">
    <source>
        <dbReference type="ARBA" id="ARBA00067916"/>
    </source>
</evidence>
<dbReference type="CDD" id="cd02679">
    <property type="entry name" value="MIT_spastin"/>
    <property type="match status" value="1"/>
</dbReference>
<keyword evidence="10" id="KW-0442">Lipid degradation</keyword>
<dbReference type="Gene3D" id="1.20.58.80">
    <property type="entry name" value="Phosphotransferase system, lactose/cellobiose-type IIA subunit"/>
    <property type="match status" value="1"/>
</dbReference>
<keyword evidence="8" id="KW-0551">Lipid droplet</keyword>
<dbReference type="PANTHER" id="PTHR21068:SF43">
    <property type="entry name" value="SPARTIN"/>
    <property type="match status" value="1"/>
</dbReference>
<evidence type="ECO:0000256" key="8">
    <source>
        <dbReference type="ARBA" id="ARBA00022677"/>
    </source>
</evidence>
<evidence type="ECO:0000256" key="12">
    <source>
        <dbReference type="ARBA" id="ARBA00023055"/>
    </source>
</evidence>
<dbReference type="EMBL" id="BEZZ01000274">
    <property type="protein sequence ID" value="GCC29942.1"/>
    <property type="molecule type" value="Genomic_DNA"/>
</dbReference>
<keyword evidence="14" id="KW-0446">Lipid-binding</keyword>
<dbReference type="OMA" id="WQGMECA"/>
<evidence type="ECO:0000256" key="6">
    <source>
        <dbReference type="ARBA" id="ARBA00022499"/>
    </source>
</evidence>
<dbReference type="InterPro" id="IPR045036">
    <property type="entry name" value="Spartin-like"/>
</dbReference>
<dbReference type="Pfam" id="PF06911">
    <property type="entry name" value="Senescence"/>
    <property type="match status" value="1"/>
</dbReference>
<dbReference type="STRING" id="137246.A0A401SHQ2"/>
<evidence type="ECO:0000256" key="10">
    <source>
        <dbReference type="ARBA" id="ARBA00022963"/>
    </source>
</evidence>
<organism evidence="20 21">
    <name type="scientific">Chiloscyllium punctatum</name>
    <name type="common">Brownbanded bambooshark</name>
    <name type="synonym">Hemiscyllium punctatum</name>
    <dbReference type="NCBI Taxonomy" id="137246"/>
    <lineage>
        <taxon>Eukaryota</taxon>
        <taxon>Metazoa</taxon>
        <taxon>Chordata</taxon>
        <taxon>Craniata</taxon>
        <taxon>Vertebrata</taxon>
        <taxon>Chondrichthyes</taxon>
        <taxon>Elasmobranchii</taxon>
        <taxon>Galeomorphii</taxon>
        <taxon>Galeoidea</taxon>
        <taxon>Orectolobiformes</taxon>
        <taxon>Hemiscylliidae</taxon>
        <taxon>Chiloscyllium</taxon>
    </lineage>
</organism>
<proteinExistence type="predicted"/>
<keyword evidence="5" id="KW-0963">Cytoplasm</keyword>
<evidence type="ECO:0000313" key="20">
    <source>
        <dbReference type="EMBL" id="GCC29942.1"/>
    </source>
</evidence>
<evidence type="ECO:0000256" key="5">
    <source>
        <dbReference type="ARBA" id="ARBA00022490"/>
    </source>
</evidence>
<dbReference type="GO" id="GO:0005737">
    <property type="term" value="C:cytoplasm"/>
    <property type="evidence" value="ECO:0007669"/>
    <property type="project" value="UniProtKB-SubCell"/>
</dbReference>
<accession>A0A401SHQ2</accession>
<gene>
    <name evidence="20" type="ORF">chiPu_0008386</name>
</gene>
<dbReference type="GO" id="GO:0005811">
    <property type="term" value="C:lipid droplet"/>
    <property type="evidence" value="ECO:0007669"/>
    <property type="project" value="UniProtKB-SubCell"/>
</dbReference>
<evidence type="ECO:0000256" key="4">
    <source>
        <dbReference type="ARBA" id="ARBA00022448"/>
    </source>
</evidence>
<dbReference type="InterPro" id="IPR036181">
    <property type="entry name" value="MIT_dom_sf"/>
</dbReference>
<evidence type="ECO:0000256" key="13">
    <source>
        <dbReference type="ARBA" id="ARBA00023098"/>
    </source>
</evidence>
<dbReference type="GO" id="GO:0008289">
    <property type="term" value="F:lipid binding"/>
    <property type="evidence" value="ECO:0007669"/>
    <property type="project" value="UniProtKB-KW"/>
</dbReference>
<dbReference type="GO" id="GO:0016042">
    <property type="term" value="P:lipid catabolic process"/>
    <property type="evidence" value="ECO:0007669"/>
    <property type="project" value="UniProtKB-KW"/>
</dbReference>
<dbReference type="GO" id="GO:0030496">
    <property type="term" value="C:midbody"/>
    <property type="evidence" value="ECO:0007669"/>
    <property type="project" value="UniProtKB-SubCell"/>
</dbReference>
<sequence>MGPVASSLLLETTARARDRGMTFVLCPSALKGMNHCHLANMNAAESLNRIKEEYKEAFTFVNKGLTADEYGQKEVAKQYYRQGESHLIKGLTISSNSPECTGPQWDKARQMQNKMSATLNNIQTRLSILEHEDNSVVSNQTNQFSETSGPDNSKAESRLYPVVSIPCEEKFSTLTSTQSDTQPSAMNVSPTTNGSSLNVAAGLSPDVPPVLNELPPVYTPEAVEGHKTISYGTESGEFAVIGGDAIGQSTHPPPLESLGVDAYELILIEQGVQIFYVTPDGQVSAPSYPGYLRVVTFSDSDAGAAQNRPPSFLQVCDWVYPLIPSQSPVLQCHNGVYMFPDIMSQDPGVYVGVVLSSELPQSDREHFEDLLRQMTYLKVQDPEASAGELNLSQTVPIHHELQATDQDAVLPEWSGKVARGILTGASWLSWGLVKGAEFTGKAIQKGASKLRTHIQPEDKPVKISPTVEKGLSVARQATGGAVKVSQFLVDGLCAVASTVGKELAPHVKKHGSKLIPEAIKKDNNSKANLDGALVVAASGVQGFATVWNGLECAAKCIAKNVAAETVHTVKHKYGSAAGKATDSAVNSAINVGVTAFNIDHLGIKAVARRTAKETGNAILVDYRLQEKPGKQDKK</sequence>
<evidence type="ECO:0000259" key="19">
    <source>
        <dbReference type="SMART" id="SM00745"/>
    </source>
</evidence>
<evidence type="ECO:0000256" key="9">
    <source>
        <dbReference type="ARBA" id="ARBA00022843"/>
    </source>
</evidence>
<keyword evidence="11" id="KW-0007">Acetylation</keyword>
<keyword evidence="21" id="KW-1185">Reference proteome</keyword>
<keyword evidence="7" id="KW-0597">Phosphoprotein</keyword>
<evidence type="ECO:0000256" key="11">
    <source>
        <dbReference type="ARBA" id="ARBA00022990"/>
    </source>
</evidence>
<comment type="caution">
    <text evidence="20">The sequence shown here is derived from an EMBL/GenBank/DDBJ whole genome shotgun (WGS) entry which is preliminary data.</text>
</comment>
<dbReference type="GO" id="GO:0051301">
    <property type="term" value="P:cell division"/>
    <property type="evidence" value="ECO:0007669"/>
    <property type="project" value="TreeGrafter"/>
</dbReference>
<dbReference type="GO" id="GO:0006869">
    <property type="term" value="P:lipid transport"/>
    <property type="evidence" value="ECO:0007669"/>
    <property type="project" value="UniProtKB-KW"/>
</dbReference>
<dbReference type="Proteomes" id="UP000287033">
    <property type="component" value="Unassembled WGS sequence"/>
</dbReference>
<evidence type="ECO:0000256" key="16">
    <source>
        <dbReference type="ARBA" id="ARBA00064034"/>
    </source>
</evidence>
<feature type="domain" description="MIT" evidence="19">
    <location>
        <begin position="50"/>
        <end position="128"/>
    </location>
</feature>
<dbReference type="OrthoDB" id="20821at2759"/>
<dbReference type="GO" id="GO:0061724">
    <property type="term" value="P:lipophagy"/>
    <property type="evidence" value="ECO:0007669"/>
    <property type="project" value="UniProtKB-ARBA"/>
</dbReference>
<evidence type="ECO:0000256" key="14">
    <source>
        <dbReference type="ARBA" id="ARBA00023121"/>
    </source>
</evidence>
<dbReference type="GO" id="GO:0030514">
    <property type="term" value="P:negative regulation of BMP signaling pathway"/>
    <property type="evidence" value="ECO:0007669"/>
    <property type="project" value="TreeGrafter"/>
</dbReference>
<dbReference type="SUPFAM" id="SSF116846">
    <property type="entry name" value="MIT domain"/>
    <property type="match status" value="1"/>
</dbReference>
<dbReference type="InterPro" id="IPR009686">
    <property type="entry name" value="Senescence/spartin_C"/>
</dbReference>
<dbReference type="FunFam" id="1.20.58.80:FF:000009">
    <property type="entry name" value="spartin isoform X1"/>
    <property type="match status" value="1"/>
</dbReference>
<evidence type="ECO:0000313" key="21">
    <source>
        <dbReference type="Proteomes" id="UP000287033"/>
    </source>
</evidence>
<evidence type="ECO:0000256" key="15">
    <source>
        <dbReference type="ARBA" id="ARBA00054810"/>
    </source>
</evidence>
<dbReference type="GO" id="GO:0005886">
    <property type="term" value="C:plasma membrane"/>
    <property type="evidence" value="ECO:0007669"/>
    <property type="project" value="TreeGrafter"/>
</dbReference>
<keyword evidence="6" id="KW-1017">Isopeptide bond</keyword>
<comment type="function">
    <text evidence="15">Lipophagy receptor that plays an important role in lipid droplet (LD) turnover in motor neurons. Localizes to LDs and interacts with components of the autophagy machinery, such as MAP1LC3A/C proteins to deliver LDs to autophagosomes for degradation via lipophagy. Lipid transfer protein required for lipid droplet degradation, including by lipophagy. Can bind and transfer all lipid species found in lipid droplets, from phospholipids to triglycerides and sterol esters but the direction of lipid transfer by spartin and its cargos are unknown. May be implicated in endosomal trafficking, or microtubule dynamics, or both. Participates in cytokinesis.</text>
</comment>
<name>A0A401SHQ2_CHIPU</name>
<keyword evidence="9" id="KW-0832">Ubl conjugation</keyword>
<dbReference type="SMART" id="SM00745">
    <property type="entry name" value="MIT"/>
    <property type="match status" value="1"/>
</dbReference>
<comment type="subunit">
    <text evidence="16">Interacts with ITCH and WWP1. Interacts (via MIT domain) with IST1; leading to the recruitment of SPART to midbodies. Interacts with MAP1LC3A and MAP1LC3C.</text>
</comment>
<keyword evidence="13" id="KW-0443">Lipid metabolism</keyword>
<dbReference type="InterPro" id="IPR007330">
    <property type="entry name" value="MIT_dom"/>
</dbReference>